<evidence type="ECO:0000256" key="2">
    <source>
        <dbReference type="SAM" id="SignalP"/>
    </source>
</evidence>
<dbReference type="RefSeq" id="WP_377355112.1">
    <property type="nucleotide sequence ID" value="NZ_JBHUEY010000001.1"/>
</dbReference>
<gene>
    <name evidence="3" type="ORF">ACFSC0_06565</name>
</gene>
<feature type="signal peptide" evidence="2">
    <location>
        <begin position="1"/>
        <end position="20"/>
    </location>
</feature>
<comment type="caution">
    <text evidence="3">The sequence shown here is derived from an EMBL/GenBank/DDBJ whole genome shotgun (WGS) entry which is preliminary data.</text>
</comment>
<evidence type="ECO:0000256" key="1">
    <source>
        <dbReference type="SAM" id="MobiDB-lite"/>
    </source>
</evidence>
<keyword evidence="4" id="KW-1185">Reference proteome</keyword>
<evidence type="ECO:0000313" key="4">
    <source>
        <dbReference type="Proteomes" id="UP001597237"/>
    </source>
</evidence>
<protein>
    <submittedName>
        <fullName evidence="3">Uncharacterized protein</fullName>
    </submittedName>
</protein>
<evidence type="ECO:0000313" key="3">
    <source>
        <dbReference type="EMBL" id="MFD1783050.1"/>
    </source>
</evidence>
<feature type="region of interest" description="Disordered" evidence="1">
    <location>
        <begin position="24"/>
        <end position="64"/>
    </location>
</feature>
<keyword evidence="2" id="KW-0732">Signal</keyword>
<feature type="compositionally biased region" description="Low complexity" evidence="1">
    <location>
        <begin position="46"/>
        <end position="58"/>
    </location>
</feature>
<feature type="chain" id="PRO_5045064535" evidence="2">
    <location>
        <begin position="21"/>
        <end position="220"/>
    </location>
</feature>
<reference evidence="4" key="1">
    <citation type="journal article" date="2019" name="Int. J. Syst. Evol. Microbiol.">
        <title>The Global Catalogue of Microorganisms (GCM) 10K type strain sequencing project: providing services to taxonomists for standard genome sequencing and annotation.</title>
        <authorList>
            <consortium name="The Broad Institute Genomics Platform"/>
            <consortium name="The Broad Institute Genome Sequencing Center for Infectious Disease"/>
            <person name="Wu L."/>
            <person name="Ma J."/>
        </authorList>
    </citation>
    <scope>NUCLEOTIDE SEQUENCE [LARGE SCALE GENOMIC DNA]</scope>
    <source>
        <strain evidence="4">DFY28</strain>
    </source>
</reference>
<sequence>MRTALVSLVALAGFSTAAVAQPAETPPAQPAAPAAPATPATPPAAAPAAPAAPATEPAPQRPTSGVGAVVLDAIERICVPLVRGGDADQLAKAYGLRKRRDVWVGTLETKPYTIALSPQRSDKNTCELTVEFAIGQDETIAKALHTWSFLHQPELKPYRSDIRPDPVNGNQLTTRSWEHFTNTDSIGLVFVLHRKADGSPVERNRERAKILYQERKLTEG</sequence>
<dbReference type="Proteomes" id="UP001597237">
    <property type="component" value="Unassembled WGS sequence"/>
</dbReference>
<dbReference type="EMBL" id="JBHUEY010000001">
    <property type="protein sequence ID" value="MFD1783050.1"/>
    <property type="molecule type" value="Genomic_DNA"/>
</dbReference>
<proteinExistence type="predicted"/>
<organism evidence="3 4">
    <name type="scientific">Phenylobacterium terrae</name>
    <dbReference type="NCBI Taxonomy" id="2665495"/>
    <lineage>
        <taxon>Bacteria</taxon>
        <taxon>Pseudomonadati</taxon>
        <taxon>Pseudomonadota</taxon>
        <taxon>Alphaproteobacteria</taxon>
        <taxon>Caulobacterales</taxon>
        <taxon>Caulobacteraceae</taxon>
        <taxon>Phenylobacterium</taxon>
    </lineage>
</organism>
<accession>A0ABW4N318</accession>
<name>A0ABW4N318_9CAUL</name>